<dbReference type="SFLD" id="SFLDG01129">
    <property type="entry name" value="C1.5:_HAD__Beta-PGM__Phosphata"/>
    <property type="match status" value="1"/>
</dbReference>
<dbReference type="Pfam" id="PF00702">
    <property type="entry name" value="Hydrolase"/>
    <property type="match status" value="1"/>
</dbReference>
<dbReference type="InterPro" id="IPR006439">
    <property type="entry name" value="HAD-SF_hydro_IA"/>
</dbReference>
<dbReference type="EMBL" id="JACIBY010000003">
    <property type="protein sequence ID" value="MBB3837745.1"/>
    <property type="molecule type" value="Genomic_DNA"/>
</dbReference>
<dbReference type="AlphaFoldDB" id="A0A7W5ZJG4"/>
<accession>A0A7W5ZJG4</accession>
<dbReference type="Gene3D" id="1.10.150.240">
    <property type="entry name" value="Putative phosphatase, domain 2"/>
    <property type="match status" value="1"/>
</dbReference>
<name>A0A7W5ZJG4_9BACT</name>
<evidence type="ECO:0000313" key="1">
    <source>
        <dbReference type="EMBL" id="MBB3837745.1"/>
    </source>
</evidence>
<keyword evidence="2" id="KW-1185">Reference proteome</keyword>
<dbReference type="InterPro" id="IPR023214">
    <property type="entry name" value="HAD_sf"/>
</dbReference>
<dbReference type="PRINTS" id="PR00413">
    <property type="entry name" value="HADHALOGNASE"/>
</dbReference>
<organism evidence="1 2">
    <name type="scientific">Runella defluvii</name>
    <dbReference type="NCBI Taxonomy" id="370973"/>
    <lineage>
        <taxon>Bacteria</taxon>
        <taxon>Pseudomonadati</taxon>
        <taxon>Bacteroidota</taxon>
        <taxon>Cytophagia</taxon>
        <taxon>Cytophagales</taxon>
        <taxon>Spirosomataceae</taxon>
        <taxon>Runella</taxon>
    </lineage>
</organism>
<dbReference type="GO" id="GO:0016787">
    <property type="term" value="F:hydrolase activity"/>
    <property type="evidence" value="ECO:0007669"/>
    <property type="project" value="UniProtKB-KW"/>
</dbReference>
<dbReference type="NCBIfam" id="TIGR01509">
    <property type="entry name" value="HAD-SF-IA-v3"/>
    <property type="match status" value="1"/>
</dbReference>
<comment type="caution">
    <text evidence="1">The sequence shown here is derived from an EMBL/GenBank/DDBJ whole genome shotgun (WGS) entry which is preliminary data.</text>
</comment>
<dbReference type="Proteomes" id="UP000541352">
    <property type="component" value="Unassembled WGS sequence"/>
</dbReference>
<dbReference type="InterPro" id="IPR036412">
    <property type="entry name" value="HAD-like_sf"/>
</dbReference>
<dbReference type="PANTHER" id="PTHR43611:SF3">
    <property type="entry name" value="FLAVIN MONONUCLEOTIDE HYDROLASE 1, CHLOROPLATIC"/>
    <property type="match status" value="1"/>
</dbReference>
<proteinExistence type="predicted"/>
<dbReference type="RefSeq" id="WP_183972533.1">
    <property type="nucleotide sequence ID" value="NZ_JACIBY010000003.1"/>
</dbReference>
<dbReference type="Gene3D" id="3.40.50.1000">
    <property type="entry name" value="HAD superfamily/HAD-like"/>
    <property type="match status" value="1"/>
</dbReference>
<gene>
    <name evidence="1" type="ORF">FHS57_001742</name>
</gene>
<protein>
    <submittedName>
        <fullName evidence="1">Putative hydrolase of the HAD superfamily</fullName>
    </submittedName>
</protein>
<dbReference type="InterPro" id="IPR023198">
    <property type="entry name" value="PGP-like_dom2"/>
</dbReference>
<dbReference type="PANTHER" id="PTHR43611">
    <property type="entry name" value="ALPHA-D-GLUCOSE 1-PHOSPHATE PHOSPHATASE"/>
    <property type="match status" value="1"/>
</dbReference>
<keyword evidence="1" id="KW-0378">Hydrolase</keyword>
<dbReference type="CDD" id="cd02603">
    <property type="entry name" value="HAD_sEH-N_like"/>
    <property type="match status" value="1"/>
</dbReference>
<dbReference type="SFLD" id="SFLDS00003">
    <property type="entry name" value="Haloacid_Dehalogenase"/>
    <property type="match status" value="1"/>
</dbReference>
<dbReference type="SUPFAM" id="SSF56784">
    <property type="entry name" value="HAD-like"/>
    <property type="match status" value="1"/>
</dbReference>
<evidence type="ECO:0000313" key="2">
    <source>
        <dbReference type="Proteomes" id="UP000541352"/>
    </source>
</evidence>
<reference evidence="1 2" key="1">
    <citation type="submission" date="2020-08" db="EMBL/GenBank/DDBJ databases">
        <title>Genomic Encyclopedia of Type Strains, Phase IV (KMG-IV): sequencing the most valuable type-strain genomes for metagenomic binning, comparative biology and taxonomic classification.</title>
        <authorList>
            <person name="Goeker M."/>
        </authorList>
    </citation>
    <scope>NUCLEOTIDE SEQUENCE [LARGE SCALE GENOMIC DNA]</scope>
    <source>
        <strain evidence="1 2">DSM 17976</strain>
    </source>
</reference>
<sequence>MKAIKNIIFDLGDVIINIDVPRAAQSFAELGQLPLEDVQRLIQHNEVFKKFETGQLSAPDFRNYIRELLAHPEWTDAQIDEAWNSLLLDIPPQRVETIVALAKKGYRLFLLSNTSSIHVEEVNRILHRTTGIPKLDALFEKLFLSYEMGVMKPHHDIYHGVLTDAGILPQESLFLDDNADNIRAAGEVGIQTIHVQKPTSIVEYLKDF</sequence>